<dbReference type="AlphaFoldDB" id="A0A811TZQ8"/>
<keyword evidence="2" id="KW-1185">Reference proteome</keyword>
<organism evidence="1 2">
    <name type="scientific">Ceratitis capitata</name>
    <name type="common">Mediterranean fruit fly</name>
    <name type="synonym">Tephritis capitata</name>
    <dbReference type="NCBI Taxonomy" id="7213"/>
    <lineage>
        <taxon>Eukaryota</taxon>
        <taxon>Metazoa</taxon>
        <taxon>Ecdysozoa</taxon>
        <taxon>Arthropoda</taxon>
        <taxon>Hexapoda</taxon>
        <taxon>Insecta</taxon>
        <taxon>Pterygota</taxon>
        <taxon>Neoptera</taxon>
        <taxon>Endopterygota</taxon>
        <taxon>Diptera</taxon>
        <taxon>Brachycera</taxon>
        <taxon>Muscomorpha</taxon>
        <taxon>Tephritoidea</taxon>
        <taxon>Tephritidae</taxon>
        <taxon>Ceratitis</taxon>
        <taxon>Ceratitis</taxon>
    </lineage>
</organism>
<accession>A0A811TZQ8</accession>
<name>A0A811TZQ8_CERCA</name>
<evidence type="ECO:0000313" key="1">
    <source>
        <dbReference type="EMBL" id="CAD6991337.1"/>
    </source>
</evidence>
<proteinExistence type="predicted"/>
<comment type="caution">
    <text evidence="1">The sequence shown here is derived from an EMBL/GenBank/DDBJ whole genome shotgun (WGS) entry which is preliminary data.</text>
</comment>
<feature type="non-terminal residue" evidence="1">
    <location>
        <position position="105"/>
    </location>
</feature>
<reference evidence="1" key="1">
    <citation type="submission" date="2020-11" db="EMBL/GenBank/DDBJ databases">
        <authorList>
            <person name="Whitehead M."/>
        </authorList>
    </citation>
    <scope>NUCLEOTIDE SEQUENCE</scope>
    <source>
        <strain evidence="1">EGII</strain>
    </source>
</reference>
<gene>
    <name evidence="1" type="ORF">CCAP1982_LOCUS266</name>
</gene>
<protein>
    <submittedName>
        <fullName evidence="1">(Mediterranean fruit fly) hypothetical protein</fullName>
    </submittedName>
</protein>
<dbReference type="EMBL" id="CAJHJT010000001">
    <property type="protein sequence ID" value="CAD6991337.1"/>
    <property type="molecule type" value="Genomic_DNA"/>
</dbReference>
<sequence length="105" mass="12260">MMDVDDVHRSQRKHQRFKGYALHMVEPGGCGVLSAPKTTRNTPKLMRLTVFSEEMLRNQQIELQISWQLVLAVKNYLEMRGELIPCAIATFEYWHSDGFKIWGHI</sequence>
<dbReference type="Proteomes" id="UP000606786">
    <property type="component" value="Unassembled WGS sequence"/>
</dbReference>
<evidence type="ECO:0000313" key="2">
    <source>
        <dbReference type="Proteomes" id="UP000606786"/>
    </source>
</evidence>